<dbReference type="PANTHER" id="PTHR10543">
    <property type="entry name" value="BETA-CAROTENE DIOXYGENASE"/>
    <property type="match status" value="1"/>
</dbReference>
<dbReference type="EMBL" id="KZ805827">
    <property type="protein sequence ID" value="PVH91592.1"/>
    <property type="molecule type" value="Genomic_DNA"/>
</dbReference>
<dbReference type="InterPro" id="IPR004294">
    <property type="entry name" value="Carotenoid_Oase"/>
</dbReference>
<dbReference type="GO" id="GO:0016121">
    <property type="term" value="P:carotene catabolic process"/>
    <property type="evidence" value="ECO:0007669"/>
    <property type="project" value="TreeGrafter"/>
</dbReference>
<evidence type="ECO:0000313" key="6">
    <source>
        <dbReference type="EMBL" id="PVH91592.1"/>
    </source>
</evidence>
<name>A0A2V1D0N3_9PLEO</name>
<dbReference type="Pfam" id="PF03055">
    <property type="entry name" value="RPE65"/>
    <property type="match status" value="1"/>
</dbReference>
<evidence type="ECO:0000256" key="3">
    <source>
        <dbReference type="ARBA" id="ARBA00023002"/>
    </source>
</evidence>
<feature type="binding site" evidence="5">
    <location>
        <position position="225"/>
    </location>
    <ligand>
        <name>Fe cation</name>
        <dbReference type="ChEBI" id="CHEBI:24875"/>
        <note>catalytic</note>
    </ligand>
</feature>
<reference evidence="6 7" key="1">
    <citation type="journal article" date="2018" name="Sci. Rep.">
        <title>Comparative genomics provides insights into the lifestyle and reveals functional heterogeneity of dark septate endophytic fungi.</title>
        <authorList>
            <person name="Knapp D.G."/>
            <person name="Nemeth J.B."/>
            <person name="Barry K."/>
            <person name="Hainaut M."/>
            <person name="Henrissat B."/>
            <person name="Johnson J."/>
            <person name="Kuo A."/>
            <person name="Lim J.H.P."/>
            <person name="Lipzen A."/>
            <person name="Nolan M."/>
            <person name="Ohm R.A."/>
            <person name="Tamas L."/>
            <person name="Grigoriev I.V."/>
            <person name="Spatafora J.W."/>
            <person name="Nagy L.G."/>
            <person name="Kovacs G.M."/>
        </authorList>
    </citation>
    <scope>NUCLEOTIDE SEQUENCE [LARGE SCALE GENOMIC DNA]</scope>
    <source>
        <strain evidence="6 7">DSE2036</strain>
    </source>
</reference>
<dbReference type="OrthoDB" id="407010at2759"/>
<organism evidence="6 7">
    <name type="scientific">Periconia macrospinosa</name>
    <dbReference type="NCBI Taxonomy" id="97972"/>
    <lineage>
        <taxon>Eukaryota</taxon>
        <taxon>Fungi</taxon>
        <taxon>Dikarya</taxon>
        <taxon>Ascomycota</taxon>
        <taxon>Pezizomycotina</taxon>
        <taxon>Dothideomycetes</taxon>
        <taxon>Pleosporomycetidae</taxon>
        <taxon>Pleosporales</taxon>
        <taxon>Massarineae</taxon>
        <taxon>Periconiaceae</taxon>
        <taxon>Periconia</taxon>
    </lineage>
</organism>
<proteinExistence type="inferred from homology"/>
<evidence type="ECO:0000313" key="7">
    <source>
        <dbReference type="Proteomes" id="UP000244855"/>
    </source>
</evidence>
<evidence type="ECO:0000256" key="2">
    <source>
        <dbReference type="ARBA" id="ARBA00022723"/>
    </source>
</evidence>
<evidence type="ECO:0000256" key="4">
    <source>
        <dbReference type="ARBA" id="ARBA00023004"/>
    </source>
</evidence>
<dbReference type="GO" id="GO:0046872">
    <property type="term" value="F:metal ion binding"/>
    <property type="evidence" value="ECO:0007669"/>
    <property type="project" value="UniProtKB-KW"/>
</dbReference>
<protein>
    <submittedName>
        <fullName evidence="6">Carotenoid oxygenase</fullName>
    </submittedName>
</protein>
<dbReference type="GO" id="GO:0010436">
    <property type="term" value="F:carotenoid dioxygenase activity"/>
    <property type="evidence" value="ECO:0007669"/>
    <property type="project" value="TreeGrafter"/>
</dbReference>
<dbReference type="STRING" id="97972.A0A2V1D0N3"/>
<dbReference type="AlphaFoldDB" id="A0A2V1D0N3"/>
<evidence type="ECO:0000256" key="1">
    <source>
        <dbReference type="ARBA" id="ARBA00006787"/>
    </source>
</evidence>
<accession>A0A2V1D0N3</accession>
<keyword evidence="7" id="KW-1185">Reference proteome</keyword>
<keyword evidence="2 5" id="KW-0479">Metal-binding</keyword>
<sequence length="523" mass="59810">MDAVYGLHSAEWSSPDGQALAEPVGRFEGEIHNLIVFGTIPEEINGTFYRIMIDPAFPLYPGNPPVEGDGNISAFRIHHGRADMKIKYVETERYLLEKKANQRLFGLYRNPFTHHPCVRAAVDSTANTNLVYWAGHLLALKEAALPYSVDPDSLDTLKYDPFGDQVKSQTFTAHPKVDPYTEELVVYGYEAKGLATKDIVLYALDKEGRKRDEQWIKAPWCASIHDCAITKNWIILLLWPYEATTIDEMKGGSQHWEWKQDRGAAFIIVPRRKDTPRPRGWGTEDFKYYEWDNALTLHSASAWEETDNKLYLESVRVMYNVFPSWEKNPTRPDGDLKADFVRWEFDLNQPSNTRVADPKVILDLPSEFPRIDERFMSRKYEHIFLPVILPKSTGNFVPLDLNALAHLNTKTGQVEYFDPGDNCHVAEPIFIPRSKKAEEGDGWVMVMVERKPTRSSELVVLDTRSFTKPKAVIKLPFMLARQIHGNWVDQASVPHAMESLVRGTKDVHHELETSSPLQHCPFG</sequence>
<dbReference type="PANTHER" id="PTHR10543:SF89">
    <property type="entry name" value="CAROTENOID 9,10(9',10')-CLEAVAGE DIOXYGENASE 1"/>
    <property type="match status" value="1"/>
</dbReference>
<feature type="binding site" evidence="5">
    <location>
        <position position="174"/>
    </location>
    <ligand>
        <name>Fe cation</name>
        <dbReference type="ChEBI" id="CHEBI:24875"/>
        <note>catalytic</note>
    </ligand>
</feature>
<keyword evidence="3" id="KW-0560">Oxidoreductase</keyword>
<evidence type="ECO:0000256" key="5">
    <source>
        <dbReference type="PIRSR" id="PIRSR604294-1"/>
    </source>
</evidence>
<feature type="binding site" evidence="5">
    <location>
        <position position="298"/>
    </location>
    <ligand>
        <name>Fe cation</name>
        <dbReference type="ChEBI" id="CHEBI:24875"/>
        <note>catalytic</note>
    </ligand>
</feature>
<feature type="binding site" evidence="5">
    <location>
        <position position="484"/>
    </location>
    <ligand>
        <name>Fe cation</name>
        <dbReference type="ChEBI" id="CHEBI:24875"/>
        <note>catalytic</note>
    </ligand>
</feature>
<gene>
    <name evidence="6" type="ORF">DM02DRAFT_734119</name>
</gene>
<comment type="cofactor">
    <cofactor evidence="5">
        <name>Fe(2+)</name>
        <dbReference type="ChEBI" id="CHEBI:29033"/>
    </cofactor>
    <text evidence="5">Binds 1 Fe(2+) ion per subunit.</text>
</comment>
<keyword evidence="4 5" id="KW-0408">Iron</keyword>
<comment type="similarity">
    <text evidence="1">Belongs to the carotenoid oxygenase family.</text>
</comment>
<dbReference type="Proteomes" id="UP000244855">
    <property type="component" value="Unassembled WGS sequence"/>
</dbReference>